<keyword evidence="4" id="KW-0812">Transmembrane</keyword>
<comment type="caution">
    <text evidence="6">The sequence shown here is derived from an EMBL/GenBank/DDBJ whole genome shotgun (WGS) entry which is preliminary data.</text>
</comment>
<organism evidence="6 7">
    <name type="scientific">Helicobacter aurati</name>
    <dbReference type="NCBI Taxonomy" id="137778"/>
    <lineage>
        <taxon>Bacteria</taxon>
        <taxon>Pseudomonadati</taxon>
        <taxon>Campylobacterota</taxon>
        <taxon>Epsilonproteobacteria</taxon>
        <taxon>Campylobacterales</taxon>
        <taxon>Helicobacteraceae</taxon>
        <taxon>Helicobacter</taxon>
    </lineage>
</organism>
<dbReference type="CDD" id="cd13694">
    <property type="entry name" value="PBP2_Cysteine"/>
    <property type="match status" value="1"/>
</dbReference>
<proteinExistence type="inferred from homology"/>
<keyword evidence="2" id="KW-0813">Transport</keyword>
<dbReference type="EMBL" id="NXLW01000001">
    <property type="protein sequence ID" value="RDU73784.1"/>
    <property type="molecule type" value="Genomic_DNA"/>
</dbReference>
<evidence type="ECO:0000256" key="1">
    <source>
        <dbReference type="ARBA" id="ARBA00010333"/>
    </source>
</evidence>
<dbReference type="OrthoDB" id="368476at2"/>
<keyword evidence="3" id="KW-0732">Signal</keyword>
<gene>
    <name evidence="6" type="ORF">CQA66_00950</name>
</gene>
<evidence type="ECO:0000259" key="5">
    <source>
        <dbReference type="SMART" id="SM00062"/>
    </source>
</evidence>
<evidence type="ECO:0000313" key="6">
    <source>
        <dbReference type="EMBL" id="RDU73784.1"/>
    </source>
</evidence>
<dbReference type="Gene3D" id="3.40.190.10">
    <property type="entry name" value="Periplasmic binding protein-like II"/>
    <property type="match status" value="2"/>
</dbReference>
<comment type="similarity">
    <text evidence="1">Belongs to the bacterial solute-binding protein 3 family.</text>
</comment>
<evidence type="ECO:0000313" key="7">
    <source>
        <dbReference type="Proteomes" id="UP000256424"/>
    </source>
</evidence>
<keyword evidence="4" id="KW-0472">Membrane</keyword>
<protein>
    <submittedName>
        <fullName evidence="6">Glutamine ABC transporter substrate-binding protein</fullName>
    </submittedName>
</protein>
<name>A0A3D8JA81_9HELI</name>
<dbReference type="AlphaFoldDB" id="A0A3D8JA81"/>
<dbReference type="PANTHER" id="PTHR30085:SF6">
    <property type="entry name" value="ABC TRANSPORTER GLUTAMINE-BINDING PROTEIN GLNH"/>
    <property type="match status" value="1"/>
</dbReference>
<keyword evidence="7" id="KW-1185">Reference proteome</keyword>
<dbReference type="GO" id="GO:0006865">
    <property type="term" value="P:amino acid transport"/>
    <property type="evidence" value="ECO:0007669"/>
    <property type="project" value="TreeGrafter"/>
</dbReference>
<evidence type="ECO:0000256" key="3">
    <source>
        <dbReference type="ARBA" id="ARBA00022729"/>
    </source>
</evidence>
<dbReference type="GO" id="GO:0005576">
    <property type="term" value="C:extracellular region"/>
    <property type="evidence" value="ECO:0007669"/>
    <property type="project" value="TreeGrafter"/>
</dbReference>
<dbReference type="PANTHER" id="PTHR30085">
    <property type="entry name" value="AMINO ACID ABC TRANSPORTER PERMEASE"/>
    <property type="match status" value="1"/>
</dbReference>
<dbReference type="SUPFAM" id="SSF53850">
    <property type="entry name" value="Periplasmic binding protein-like II"/>
    <property type="match status" value="1"/>
</dbReference>
<accession>A0A3D8JA81</accession>
<dbReference type="SMART" id="SM00062">
    <property type="entry name" value="PBPb"/>
    <property type="match status" value="1"/>
</dbReference>
<dbReference type="Pfam" id="PF00497">
    <property type="entry name" value="SBP_bac_3"/>
    <property type="match status" value="1"/>
</dbReference>
<dbReference type="InterPro" id="IPR001638">
    <property type="entry name" value="Solute-binding_3/MltF_N"/>
</dbReference>
<sequence>MQALIVIFAKKLHAFFVYSFLLCVVSFFVACENSSQNNKDAAQTVSAIETIKQRGVLRVGVFSDKPPFGYINAQGEYDGFDVFIAKRIAKDLLGDESKIEFIPVEAAARIPALQANKVDIIMANFTQTKERERQVLFAKPYMKVSLGVVSKNGAITDVEQLRGKKLIVNKGTTADMYFTKNTAIGLEELLKFDQNTETFQSFLQGKADALSHDSTLLFAWVKENPDYKVGITELGDKDQIAPAVKKENKDLLEWLNNEITKLQHERFFEQAYTLTLAPAFGSDITSDMVIFTD</sequence>
<reference evidence="6 7" key="1">
    <citation type="submission" date="2018-04" db="EMBL/GenBank/DDBJ databases">
        <title>Novel Campyloabacter and Helicobacter Species and Strains.</title>
        <authorList>
            <person name="Mannion A.J."/>
            <person name="Shen Z."/>
            <person name="Fox J.G."/>
        </authorList>
    </citation>
    <scope>NUCLEOTIDE SEQUENCE [LARGE SCALE GENOMIC DNA]</scope>
    <source>
        <strain evidence="6 7">MIT 97-5075</strain>
    </source>
</reference>
<feature type="domain" description="Solute-binding protein family 3/N-terminal" evidence="5">
    <location>
        <begin position="56"/>
        <end position="279"/>
    </location>
</feature>
<evidence type="ECO:0000256" key="4">
    <source>
        <dbReference type="SAM" id="Phobius"/>
    </source>
</evidence>
<evidence type="ECO:0000256" key="2">
    <source>
        <dbReference type="ARBA" id="ARBA00022448"/>
    </source>
</evidence>
<dbReference type="InterPro" id="IPR051455">
    <property type="entry name" value="Bact_solute-bind_prot3"/>
</dbReference>
<feature type="transmembrane region" description="Helical" evidence="4">
    <location>
        <begin position="12"/>
        <end position="30"/>
    </location>
</feature>
<dbReference type="GO" id="GO:0030288">
    <property type="term" value="C:outer membrane-bounded periplasmic space"/>
    <property type="evidence" value="ECO:0007669"/>
    <property type="project" value="TreeGrafter"/>
</dbReference>
<keyword evidence="4" id="KW-1133">Transmembrane helix</keyword>
<dbReference type="Proteomes" id="UP000256424">
    <property type="component" value="Unassembled WGS sequence"/>
</dbReference>
<dbReference type="RefSeq" id="WP_104762618.1">
    <property type="nucleotide sequence ID" value="NZ_FZPM01000005.1"/>
</dbReference>